<evidence type="ECO:0000313" key="1">
    <source>
        <dbReference type="EMBL" id="GBP02958.1"/>
    </source>
</evidence>
<dbReference type="AlphaFoldDB" id="A0A4C1SNZ9"/>
<proteinExistence type="predicted"/>
<comment type="caution">
    <text evidence="1">The sequence shown here is derived from an EMBL/GenBank/DDBJ whole genome shotgun (WGS) entry which is preliminary data.</text>
</comment>
<name>A0A4C1SNZ9_EUMVA</name>
<reference evidence="1 2" key="1">
    <citation type="journal article" date="2019" name="Commun. Biol.">
        <title>The bagworm genome reveals a unique fibroin gene that provides high tensile strength.</title>
        <authorList>
            <person name="Kono N."/>
            <person name="Nakamura H."/>
            <person name="Ohtoshi R."/>
            <person name="Tomita M."/>
            <person name="Numata K."/>
            <person name="Arakawa K."/>
        </authorList>
    </citation>
    <scope>NUCLEOTIDE SEQUENCE [LARGE SCALE GENOMIC DNA]</scope>
</reference>
<dbReference type="EMBL" id="BGZK01003608">
    <property type="protein sequence ID" value="GBP02958.1"/>
    <property type="molecule type" value="Genomic_DNA"/>
</dbReference>
<sequence>MEAYVTHYTSILLKPDIYPCSEEIETCHQQLNKGQQRANPYTHGLWLIRIEKLHLLSPYHVVMVLKAFKTKITVKNFLKICVAERCRIPPRSAEAAPAPGTFVFATFTTLLTNDSHLARKTPLQEFDLYA</sequence>
<evidence type="ECO:0000313" key="2">
    <source>
        <dbReference type="Proteomes" id="UP000299102"/>
    </source>
</evidence>
<dbReference type="Proteomes" id="UP000299102">
    <property type="component" value="Unassembled WGS sequence"/>
</dbReference>
<organism evidence="1 2">
    <name type="scientific">Eumeta variegata</name>
    <name type="common">Bagworm moth</name>
    <name type="synonym">Eumeta japonica</name>
    <dbReference type="NCBI Taxonomy" id="151549"/>
    <lineage>
        <taxon>Eukaryota</taxon>
        <taxon>Metazoa</taxon>
        <taxon>Ecdysozoa</taxon>
        <taxon>Arthropoda</taxon>
        <taxon>Hexapoda</taxon>
        <taxon>Insecta</taxon>
        <taxon>Pterygota</taxon>
        <taxon>Neoptera</taxon>
        <taxon>Endopterygota</taxon>
        <taxon>Lepidoptera</taxon>
        <taxon>Glossata</taxon>
        <taxon>Ditrysia</taxon>
        <taxon>Tineoidea</taxon>
        <taxon>Psychidae</taxon>
        <taxon>Oiketicinae</taxon>
        <taxon>Eumeta</taxon>
    </lineage>
</organism>
<accession>A0A4C1SNZ9</accession>
<keyword evidence="2" id="KW-1185">Reference proteome</keyword>
<gene>
    <name evidence="1" type="ORF">EVAR_101300_1</name>
</gene>
<protein>
    <submittedName>
        <fullName evidence="1">Uncharacterized protein</fullName>
    </submittedName>
</protein>